<dbReference type="InterPro" id="IPR005467">
    <property type="entry name" value="His_kinase_dom"/>
</dbReference>
<dbReference type="InterPro" id="IPR050640">
    <property type="entry name" value="Bact_2-comp_sensor_kinase"/>
</dbReference>
<dbReference type="KEGG" id="ssm:Spirs_2063"/>
<name>E1R2Z9_SEDSS</name>
<dbReference type="InterPro" id="IPR010559">
    <property type="entry name" value="Sig_transdc_His_kin_internal"/>
</dbReference>
<keyword evidence="5" id="KW-0418">Kinase</keyword>
<dbReference type="EMBL" id="CP002116">
    <property type="protein sequence ID" value="ADK81185.1"/>
    <property type="molecule type" value="Genomic_DNA"/>
</dbReference>
<reference evidence="5 6" key="1">
    <citation type="journal article" date="2010" name="Stand. Genomic Sci.">
        <title>Complete genome sequence of Spirochaeta smaragdinae type strain (SEBR 4228).</title>
        <authorList>
            <person name="Mavromatis K."/>
            <person name="Yasawong M."/>
            <person name="Chertkov O."/>
            <person name="Lapidus A."/>
            <person name="Lucas S."/>
            <person name="Nolan M."/>
            <person name="Del Rio T.G."/>
            <person name="Tice H."/>
            <person name="Cheng J.F."/>
            <person name="Pitluck S."/>
            <person name="Liolios K."/>
            <person name="Ivanova N."/>
            <person name="Tapia R."/>
            <person name="Han C."/>
            <person name="Bruce D."/>
            <person name="Goodwin L."/>
            <person name="Pati A."/>
            <person name="Chen A."/>
            <person name="Palaniappan K."/>
            <person name="Land M."/>
            <person name="Hauser L."/>
            <person name="Chang Y.J."/>
            <person name="Jeffries C.D."/>
            <person name="Detter J.C."/>
            <person name="Rohde M."/>
            <person name="Brambilla E."/>
            <person name="Spring S."/>
            <person name="Goker M."/>
            <person name="Sikorski J."/>
            <person name="Woyke T."/>
            <person name="Bristow J."/>
            <person name="Eisen J.A."/>
            <person name="Markowitz V."/>
            <person name="Hugenholtz P."/>
            <person name="Klenk H.P."/>
            <person name="Kyrpides N.C."/>
        </authorList>
    </citation>
    <scope>NUCLEOTIDE SEQUENCE [LARGE SCALE GENOMIC DNA]</scope>
    <source>
        <strain evidence="6">DSM 11293 / JCM 15392 / SEBR 4228</strain>
    </source>
</reference>
<dbReference type="OrthoDB" id="9776552at2"/>
<evidence type="ECO:0000256" key="3">
    <source>
        <dbReference type="SAM" id="Phobius"/>
    </source>
</evidence>
<dbReference type="Gene3D" id="3.30.565.10">
    <property type="entry name" value="Histidine kinase-like ATPase, C-terminal domain"/>
    <property type="match status" value="1"/>
</dbReference>
<keyword evidence="3" id="KW-0472">Membrane</keyword>
<evidence type="ECO:0000259" key="4">
    <source>
        <dbReference type="PROSITE" id="PS50109"/>
    </source>
</evidence>
<dbReference type="PANTHER" id="PTHR34220:SF7">
    <property type="entry name" value="SENSOR HISTIDINE KINASE YPDA"/>
    <property type="match status" value="1"/>
</dbReference>
<proteinExistence type="predicted"/>
<evidence type="ECO:0000313" key="6">
    <source>
        <dbReference type="Proteomes" id="UP000002318"/>
    </source>
</evidence>
<dbReference type="Pfam" id="PF06580">
    <property type="entry name" value="His_kinase"/>
    <property type="match status" value="1"/>
</dbReference>
<dbReference type="InterPro" id="IPR003594">
    <property type="entry name" value="HATPase_dom"/>
</dbReference>
<dbReference type="InterPro" id="IPR004358">
    <property type="entry name" value="Sig_transdc_His_kin-like_C"/>
</dbReference>
<dbReference type="AlphaFoldDB" id="E1R2Z9"/>
<dbReference type="SUPFAM" id="SSF55874">
    <property type="entry name" value="ATPase domain of HSP90 chaperone/DNA topoisomerase II/histidine kinase"/>
    <property type="match status" value="1"/>
</dbReference>
<gene>
    <name evidence="5" type="ordered locus">Spirs_2063</name>
</gene>
<dbReference type="EC" id="2.7.13.3" evidence="2"/>
<sequence length="356" mass="40639">MAKARRAANRTIAAALLVHLSCILFLTLVLIASFIFDFFHCALGLSFEVLLIVLYLYCLASFIKHVYTPLKKVEEAMEQLSREEDTDIFRAFEIDSNDTGGALSTHFAELIQLLKESLNREYTADILKKEAELNALQSQINPHFLYNVLDAIRGHALTEGVTEIADMTEALSKLFRYSVSHWESEVTLDRELVNVQNYFKIQQYRFNNKFDLRILIEDNEENTLSCYIPKLTLQPIIENAIYHGLEMKMGRGLVTIRTKLTEKLLLIEISDDGVGVEPGSLEKINNSFKEWNTIKIKDKETGGSGIALTNVNSRIKMMYGEEYGLYMYSTQNIGSMIEILLPIRGQEEKERKERGG</sequence>
<dbReference type="RefSeq" id="WP_013254649.1">
    <property type="nucleotide sequence ID" value="NC_014364.1"/>
</dbReference>
<dbReference type="HOGENOM" id="CLU_020473_2_0_12"/>
<keyword evidence="3" id="KW-0812">Transmembrane</keyword>
<protein>
    <recommendedName>
        <fullName evidence="2">histidine kinase</fullName>
        <ecNumber evidence="2">2.7.13.3</ecNumber>
    </recommendedName>
</protein>
<evidence type="ECO:0000313" key="5">
    <source>
        <dbReference type="EMBL" id="ADK81185.1"/>
    </source>
</evidence>
<keyword evidence="3" id="KW-1133">Transmembrane helix</keyword>
<dbReference type="eggNOG" id="COG2972">
    <property type="taxonomic scope" value="Bacteria"/>
</dbReference>
<evidence type="ECO:0000256" key="2">
    <source>
        <dbReference type="ARBA" id="ARBA00012438"/>
    </source>
</evidence>
<dbReference type="GO" id="GO:0016020">
    <property type="term" value="C:membrane"/>
    <property type="evidence" value="ECO:0007669"/>
    <property type="project" value="InterPro"/>
</dbReference>
<feature type="domain" description="Histidine kinase" evidence="4">
    <location>
        <begin position="233"/>
        <end position="345"/>
    </location>
</feature>
<keyword evidence="5" id="KW-0808">Transferase</keyword>
<dbReference type="GO" id="GO:0000155">
    <property type="term" value="F:phosphorelay sensor kinase activity"/>
    <property type="evidence" value="ECO:0007669"/>
    <property type="project" value="InterPro"/>
</dbReference>
<accession>E1R2Z9</accession>
<dbReference type="InterPro" id="IPR036890">
    <property type="entry name" value="HATPase_C_sf"/>
</dbReference>
<comment type="catalytic activity">
    <reaction evidence="1">
        <text>ATP + protein L-histidine = ADP + protein N-phospho-L-histidine.</text>
        <dbReference type="EC" id="2.7.13.3"/>
    </reaction>
</comment>
<dbReference type="Pfam" id="PF02518">
    <property type="entry name" value="HATPase_c"/>
    <property type="match status" value="1"/>
</dbReference>
<dbReference type="PANTHER" id="PTHR34220">
    <property type="entry name" value="SENSOR HISTIDINE KINASE YPDA"/>
    <property type="match status" value="1"/>
</dbReference>
<feature type="transmembrane region" description="Helical" evidence="3">
    <location>
        <begin position="12"/>
        <end position="36"/>
    </location>
</feature>
<organism evidence="5 6">
    <name type="scientific">Sediminispirochaeta smaragdinae (strain DSM 11293 / JCM 15392 / SEBR 4228)</name>
    <name type="common">Spirochaeta smaragdinae</name>
    <dbReference type="NCBI Taxonomy" id="573413"/>
    <lineage>
        <taxon>Bacteria</taxon>
        <taxon>Pseudomonadati</taxon>
        <taxon>Spirochaetota</taxon>
        <taxon>Spirochaetia</taxon>
        <taxon>Spirochaetales</taxon>
        <taxon>Spirochaetaceae</taxon>
        <taxon>Sediminispirochaeta</taxon>
    </lineage>
</organism>
<dbReference type="STRING" id="573413.Spirs_2063"/>
<keyword evidence="6" id="KW-1185">Reference proteome</keyword>
<dbReference type="Proteomes" id="UP000002318">
    <property type="component" value="Chromosome"/>
</dbReference>
<feature type="transmembrane region" description="Helical" evidence="3">
    <location>
        <begin position="42"/>
        <end position="63"/>
    </location>
</feature>
<dbReference type="PROSITE" id="PS50109">
    <property type="entry name" value="HIS_KIN"/>
    <property type="match status" value="1"/>
</dbReference>
<evidence type="ECO:0000256" key="1">
    <source>
        <dbReference type="ARBA" id="ARBA00000085"/>
    </source>
</evidence>
<dbReference type="PRINTS" id="PR00344">
    <property type="entry name" value="BCTRLSENSOR"/>
</dbReference>